<accession>A0A1H9KUT8</accession>
<dbReference type="Proteomes" id="UP000199233">
    <property type="component" value="Unassembled WGS sequence"/>
</dbReference>
<dbReference type="RefSeq" id="WP_093288846.1">
    <property type="nucleotide sequence ID" value="NZ_FOFS01000014.1"/>
</dbReference>
<gene>
    <name evidence="1" type="ORF">SAMN04488038_11440</name>
</gene>
<organism evidence="1 2">
    <name type="scientific">Solimonas aquatica</name>
    <dbReference type="NCBI Taxonomy" id="489703"/>
    <lineage>
        <taxon>Bacteria</taxon>
        <taxon>Pseudomonadati</taxon>
        <taxon>Pseudomonadota</taxon>
        <taxon>Gammaproteobacteria</taxon>
        <taxon>Nevskiales</taxon>
        <taxon>Nevskiaceae</taxon>
        <taxon>Solimonas</taxon>
    </lineage>
</organism>
<protein>
    <submittedName>
        <fullName evidence="1">Uncharacterized protein</fullName>
    </submittedName>
</protein>
<sequence>MRILLLPLAALLCGAQGRPGPSPARDPFAALLPAASAAAAKPEAMRGLHTVSVYTLQWLGLLCYGERKMILLGTSDGRTQAVDARERIGIEQARVLALDEQALLLQIENGRPLRLRMANPPPLP</sequence>
<keyword evidence="2" id="KW-1185">Reference proteome</keyword>
<evidence type="ECO:0000313" key="2">
    <source>
        <dbReference type="Proteomes" id="UP000199233"/>
    </source>
</evidence>
<evidence type="ECO:0000313" key="1">
    <source>
        <dbReference type="EMBL" id="SER02657.1"/>
    </source>
</evidence>
<reference evidence="1 2" key="1">
    <citation type="submission" date="2016-10" db="EMBL/GenBank/DDBJ databases">
        <authorList>
            <person name="de Groot N.N."/>
        </authorList>
    </citation>
    <scope>NUCLEOTIDE SEQUENCE [LARGE SCALE GENOMIC DNA]</scope>
    <source>
        <strain evidence="1 2">DSM 25927</strain>
    </source>
</reference>
<proteinExistence type="predicted"/>
<dbReference type="EMBL" id="FOFS01000014">
    <property type="protein sequence ID" value="SER02657.1"/>
    <property type="molecule type" value="Genomic_DNA"/>
</dbReference>
<dbReference type="STRING" id="489703.SAMN04488038_11440"/>
<dbReference type="AlphaFoldDB" id="A0A1H9KUT8"/>
<name>A0A1H9KUT8_9GAMM</name>